<dbReference type="KEGG" id="pbk:Back11_11770"/>
<accession>A0A3G9INL8</accession>
<dbReference type="InterPro" id="IPR013491">
    <property type="entry name" value="Tape_meas_N"/>
</dbReference>
<name>A0A3G9INL8_9BACL</name>
<gene>
    <name evidence="1" type="ORF">Back11_11770</name>
</gene>
<protein>
    <submittedName>
        <fullName evidence="1">Uncharacterized protein</fullName>
    </submittedName>
</protein>
<evidence type="ECO:0000313" key="1">
    <source>
        <dbReference type="EMBL" id="BBH19832.1"/>
    </source>
</evidence>
<dbReference type="OrthoDB" id="1677957at2"/>
<dbReference type="RefSeq" id="WP_125654460.1">
    <property type="nucleotide sequence ID" value="NZ_AP019308.1"/>
</dbReference>
<proteinExistence type="predicted"/>
<dbReference type="Proteomes" id="UP000275368">
    <property type="component" value="Chromosome"/>
</dbReference>
<dbReference type="Pfam" id="PF20155">
    <property type="entry name" value="TMP_3"/>
    <property type="match status" value="1"/>
</dbReference>
<keyword evidence="2" id="KW-1185">Reference proteome</keyword>
<organism evidence="1 2">
    <name type="scientific">Paenibacillus baekrokdamisoli</name>
    <dbReference type="NCBI Taxonomy" id="1712516"/>
    <lineage>
        <taxon>Bacteria</taxon>
        <taxon>Bacillati</taxon>
        <taxon>Bacillota</taxon>
        <taxon>Bacilli</taxon>
        <taxon>Bacillales</taxon>
        <taxon>Paenibacillaceae</taxon>
        <taxon>Paenibacillus</taxon>
    </lineage>
</organism>
<dbReference type="AlphaFoldDB" id="A0A3G9INL8"/>
<reference evidence="1 2" key="1">
    <citation type="submission" date="2018-11" db="EMBL/GenBank/DDBJ databases">
        <title>Complete genome sequence of Paenibacillus baekrokdamisoli strain KCTC 33723.</title>
        <authorList>
            <person name="Kang S.W."/>
            <person name="Lee K.C."/>
            <person name="Kim K.K."/>
            <person name="Kim J.S."/>
            <person name="Kim D.S."/>
            <person name="Ko S.H."/>
            <person name="Yang S.H."/>
            <person name="Lee J.S."/>
        </authorList>
    </citation>
    <scope>NUCLEOTIDE SEQUENCE [LARGE SCALE GENOMIC DNA]</scope>
    <source>
        <strain evidence="1 2">KCTC 33723</strain>
    </source>
</reference>
<evidence type="ECO:0000313" key="2">
    <source>
        <dbReference type="Proteomes" id="UP000275368"/>
    </source>
</evidence>
<sequence length="852" mass="92346">MATVSASLKMFDQFSQTLDRANQRLEQVLGIAERVKRELQDRISIEVDMSGAVAHIEQVRQQLTTMGHSVAIQVIIDADGITQEINRIQQQIRSGVASAAIEVTINSTAAIQEAATVRTQIEQQLGTISAEIHLQVPNASQLHSQLRTLLQGIGGAAVNIQVHLDTAHALAEVRTLNSRIIAEIGTIRAQIQIQLPASLTMMFTNLQRLVLRLLVAVRQLSAVSGNTQQLQAALQRIAALEARINQLQEQLNGRLREGGNASSGMATGLKGIVAAYVSIATIHKAIDFVNWADGIASTNARLGMMNDGTQTQLELQQKVMAVANDTRQAYQETAKMVAQLGSSTQGVFKSNSDVLAFTSRFNKLLATGGATAEESKSSILQMSQALSSGVLQGDELRSLSENAPMLMKVLADGLGVSRGSLKKLGADGKLTSDAVVQAFAKQDKYINTIFEKMPVTFGQAMTAAKNKAVGWISILNGANGPIQKLTKSIMGLINWMDTKEGQGMFNGLTAGIRIASDSIAWFIDFLTKHMDIVKNVLFAVGVVVLGLAVYWLIMWASAAWPVFAVIGAIALLISLLNYFGVSTQTIVGFVGGVFSAFFAYLWNSVATVWNLILMFAEFFINVFIDPVYAVKKLFYDLAQLFMGNLYNMLRSAEDFAGNFMKVVLEGINGVVKGLNWMIEAMNNLPGVDIPTAKLFDTDNVHAMSDGIKKMMDSMEAPTSDKGVVDLSKYKMKPKNLSDAFDVGNKYGKDLFTKAVNAGDSIKKKGDAWSGNINKVNEVGKIGGKVDISSEDIKQMRELAEMKNIQNFVTLTPQITFGDTHVRNESDMGTIISKIKDHLEGEIVASAEGVYGG</sequence>
<dbReference type="EMBL" id="AP019308">
    <property type="protein sequence ID" value="BBH19832.1"/>
    <property type="molecule type" value="Genomic_DNA"/>
</dbReference>
<dbReference type="NCBIfam" id="TIGR02675">
    <property type="entry name" value="tape_meas_nterm"/>
    <property type="match status" value="1"/>
</dbReference>